<evidence type="ECO:0000259" key="2">
    <source>
        <dbReference type="Pfam" id="PF13570"/>
    </source>
</evidence>
<dbReference type="SMART" id="SM00564">
    <property type="entry name" value="PQQ"/>
    <property type="match status" value="6"/>
</dbReference>
<dbReference type="InterPro" id="IPR002372">
    <property type="entry name" value="PQQ_rpt_dom"/>
</dbReference>
<reference evidence="4" key="1">
    <citation type="submission" date="2025-08" db="UniProtKB">
        <authorList>
            <consortium name="RefSeq"/>
        </authorList>
    </citation>
    <scope>IDENTIFICATION</scope>
    <source>
        <tissue evidence="4">Whole body</tissue>
    </source>
</reference>
<evidence type="ECO:0000259" key="1">
    <source>
        <dbReference type="Pfam" id="PF00501"/>
    </source>
</evidence>
<dbReference type="InterPro" id="IPR052091">
    <property type="entry name" value="Beta-ala_Activ/Resist"/>
</dbReference>
<sequence>MEPLNKKQKLNNDDDDDDNVNDIFKSLIDIIDWNYLNNTAVEYHEYNKIYTITYKHLNEGRYKIALKVLKYIEHFEFIGICDDVPEFCIPTLILGILTKGCGFVNLSLKNVTTYNKFVSTLYIKYIFLRHPVDVEDIICKFKLYGAYIYLTIVKEAQERYIENVHSGYAYAISTSGSTGEEKICKILHSCIVPNIIDLKLILRISHRDKIAQLTSLTFDPSIIEIFLSLHSASTIFMVSKRIKNDADRLLNVIHWSKVTVLQTTPSLLFHRWSPERLSSTILGIFNPLHVIILGGEHFPEIDKLKKIRHIENNTAFFNIYGITEVSCWASINEIVKLDRKSIPSNLGKVLSNTIFEVRSEYDGSLVTEGSGHLFIGSSSRISVIDNEVFHKLTKPVFRNTGDIVHIDHLGRIFYQGRHDDIIKRYGNKLNLLKLNEIINKLDFVHNCYSWWNKERHKLHLCIHIRMINGINKYKLKQKVKLHLESLPDFYKPDKIHFMNDIQLTKNGKICKKYLQNICTQDKIVLNNYQDEIEDIFTSLWDNYLYSKTYGFIKSGGTSIMALQISTEICELVNIQFPNLIGMLLKDSTFEECLTYLKSSFNLTPNEIDVSINNTSKETCAIMDKSISNNSNNINEENICLWQICKGETNKHISFNNQILKSYKKVSNIRVKSTFNLISCVDSSPTVFQYNKKIFVTVGSHLGVICTVELEAENNRDAYKIQLPNSVEASIVVLDNFKGIVGCYDHHIYCFCLKTGEIVWKYETGDIVKCTALLSESNNVLYIGSYDKNIYCLSTENGRKIWNVKFSESSITAKGILHSTTESVLFGTLGGTCIALNQSNGNIYWRREISSSIFVSPVILHNGFVLFTGVTGLLICFDIQADTKLWTYEVNNVILSKPITQYDSIKNCENIIACSRKSIHYLELNYTVEKHEPIAKYVKSVSSEIYTTPWKEDNYACIACKDGSLYIYELTQGDILSSIKLDGEIFSSPVVINGLIVVGCRDDNLYILEQCEENIDKVYTNSKKDFKIKKIPKKTTNSN</sequence>
<dbReference type="PANTHER" id="PTHR44394">
    <property type="entry name" value="BETA-ALANINE-ACTIVATING ENZYME"/>
    <property type="match status" value="1"/>
</dbReference>
<dbReference type="Pfam" id="PF00501">
    <property type="entry name" value="AMP-binding"/>
    <property type="match status" value="1"/>
</dbReference>
<dbReference type="SUPFAM" id="SSF50998">
    <property type="entry name" value="Quinoprotein alcohol dehydrogenase-like"/>
    <property type="match status" value="1"/>
</dbReference>
<dbReference type="Pfam" id="PF13570">
    <property type="entry name" value="Beta-prop_ACSF4"/>
    <property type="match status" value="1"/>
</dbReference>
<accession>A0ABM1IUR7</accession>
<protein>
    <submittedName>
        <fullName evidence="4">Acyl-CoA synthetase family member 4</fullName>
    </submittedName>
</protein>
<dbReference type="InterPro" id="IPR018391">
    <property type="entry name" value="PQQ_b-propeller_rpt"/>
</dbReference>
<dbReference type="InterPro" id="IPR011047">
    <property type="entry name" value="Quinoprotein_ADH-like_sf"/>
</dbReference>
<organism evidence="3 4">
    <name type="scientific">Polistes dominula</name>
    <name type="common">European paper wasp</name>
    <name type="synonym">Vespa dominula</name>
    <dbReference type="NCBI Taxonomy" id="743375"/>
    <lineage>
        <taxon>Eukaryota</taxon>
        <taxon>Metazoa</taxon>
        <taxon>Ecdysozoa</taxon>
        <taxon>Arthropoda</taxon>
        <taxon>Hexapoda</taxon>
        <taxon>Insecta</taxon>
        <taxon>Pterygota</taxon>
        <taxon>Neoptera</taxon>
        <taxon>Endopterygota</taxon>
        <taxon>Hymenoptera</taxon>
        <taxon>Apocrita</taxon>
        <taxon>Aculeata</taxon>
        <taxon>Vespoidea</taxon>
        <taxon>Vespidae</taxon>
        <taxon>Polistinae</taxon>
        <taxon>Polistini</taxon>
        <taxon>Polistes</taxon>
    </lineage>
</organism>
<dbReference type="InterPro" id="IPR015943">
    <property type="entry name" value="WD40/YVTN_repeat-like_dom_sf"/>
</dbReference>
<feature type="domain" description="AMP-dependent synthetase/ligase" evidence="1">
    <location>
        <begin position="168"/>
        <end position="377"/>
    </location>
</feature>
<dbReference type="InterPro" id="IPR045851">
    <property type="entry name" value="AMP-bd_C_sf"/>
</dbReference>
<name>A0ABM1IUR7_POLDO</name>
<dbReference type="InterPro" id="IPR042099">
    <property type="entry name" value="ANL_N_sf"/>
</dbReference>
<evidence type="ECO:0000313" key="3">
    <source>
        <dbReference type="Proteomes" id="UP000694924"/>
    </source>
</evidence>
<dbReference type="Gene3D" id="2.130.10.10">
    <property type="entry name" value="YVTN repeat-like/Quinoprotein amine dehydrogenase"/>
    <property type="match status" value="1"/>
</dbReference>
<dbReference type="Gene3D" id="3.30.300.30">
    <property type="match status" value="1"/>
</dbReference>
<dbReference type="GeneID" id="107070356"/>
<dbReference type="Proteomes" id="UP000694924">
    <property type="component" value="Unplaced"/>
</dbReference>
<dbReference type="RefSeq" id="XP_015183954.1">
    <property type="nucleotide sequence ID" value="XM_015328468.1"/>
</dbReference>
<gene>
    <name evidence="4" type="primary">LOC107070356</name>
</gene>
<keyword evidence="3" id="KW-1185">Reference proteome</keyword>
<dbReference type="PANTHER" id="PTHR44394:SF1">
    <property type="entry name" value="BETA-ALANINE-ACTIVATING ENZYME"/>
    <property type="match status" value="1"/>
</dbReference>
<evidence type="ECO:0000313" key="4">
    <source>
        <dbReference type="RefSeq" id="XP_015183954.1"/>
    </source>
</evidence>
<dbReference type="SUPFAM" id="SSF56801">
    <property type="entry name" value="Acetyl-CoA synthetase-like"/>
    <property type="match status" value="1"/>
</dbReference>
<proteinExistence type="predicted"/>
<dbReference type="Gene3D" id="3.40.50.12780">
    <property type="entry name" value="N-terminal domain of ligase-like"/>
    <property type="match status" value="1"/>
</dbReference>
<feature type="domain" description="Pyrrolo-quinoline quinone repeat" evidence="2">
    <location>
        <begin position="678"/>
        <end position="1008"/>
    </location>
</feature>
<dbReference type="InterPro" id="IPR000873">
    <property type="entry name" value="AMP-dep_synth/lig_dom"/>
</dbReference>